<gene>
    <name evidence="3" type="ORF">PPRIM_AZ9-3.1.T0860096</name>
</gene>
<sequence>MSFRISISPQRKRSSTGMPQSARPIKPTLNSTLVNVVEEIKNLMKQLNPQFQNLLNQLIKIAFDLEKQNTKFQNALQSSKASSIQNGDLIQKEPSSHQDRNKSKDSSPTKRECSVKNIEMTSSSRLDPTPKQKFLIRRGSLDVDQQVTKDQLRKISQEAIDQNFIINLLDFKPSNLKSMSYKKFIQIFSLNEKDLYQYLQKIEYQGIYYVVQMIEYLLYLFEPLKFVKDLSEKCIIYIDKLKKIIKLSFEIQQCTPSQTFDNYQKLLLDLFECDRAYVYLYDSKFHVFWTKGQDSQQKVYYPFKGILGFVTKQGQMLNINDVYQDVRFDQDYDQKQQNKTKSMLACPIYEKDDIIGVIIISSIQQQFKKDDELLIQIISQLAAIHFNQYIFQEYNSKTCEALQQILKFSLILQQSVDQKQFIILAQQILSKTYELKQVQIYFKDMQDQEGLFTFVEQQRKKIPKTCGIIGYVYKTGQFYISDSCYRDKYFNKLADIETNLPTITIPIKNEDKCMGAIQYIDTKGIDNIIGKQLKNYQLSNLDLIQIFAIMLNFVNSKLIIQKQ</sequence>
<proteinExistence type="predicted"/>
<accession>A0A8S1ND03</accession>
<organism evidence="3 4">
    <name type="scientific">Paramecium primaurelia</name>
    <dbReference type="NCBI Taxonomy" id="5886"/>
    <lineage>
        <taxon>Eukaryota</taxon>
        <taxon>Sar</taxon>
        <taxon>Alveolata</taxon>
        <taxon>Ciliophora</taxon>
        <taxon>Intramacronucleata</taxon>
        <taxon>Oligohymenophorea</taxon>
        <taxon>Peniculida</taxon>
        <taxon>Parameciidae</taxon>
        <taxon>Paramecium</taxon>
    </lineage>
</organism>
<feature type="region of interest" description="Disordered" evidence="1">
    <location>
        <begin position="76"/>
        <end position="128"/>
    </location>
</feature>
<dbReference type="Pfam" id="PF01590">
    <property type="entry name" value="GAF"/>
    <property type="match status" value="1"/>
</dbReference>
<dbReference type="SMART" id="SM00065">
    <property type="entry name" value="GAF"/>
    <property type="match status" value="1"/>
</dbReference>
<feature type="compositionally biased region" description="Polar residues" evidence="1">
    <location>
        <begin position="1"/>
        <end position="19"/>
    </location>
</feature>
<dbReference type="OMA" id="EDKCMGA"/>
<feature type="compositionally biased region" description="Basic and acidic residues" evidence="1">
    <location>
        <begin position="90"/>
        <end position="114"/>
    </location>
</feature>
<reference evidence="3" key="1">
    <citation type="submission" date="2021-01" db="EMBL/GenBank/DDBJ databases">
        <authorList>
            <consortium name="Genoscope - CEA"/>
            <person name="William W."/>
        </authorList>
    </citation>
    <scope>NUCLEOTIDE SEQUENCE</scope>
</reference>
<dbReference type="AlphaFoldDB" id="A0A8S1ND03"/>
<protein>
    <recommendedName>
        <fullName evidence="2">GAF domain-containing protein</fullName>
    </recommendedName>
</protein>
<dbReference type="Proteomes" id="UP000688137">
    <property type="component" value="Unassembled WGS sequence"/>
</dbReference>
<evidence type="ECO:0000256" key="1">
    <source>
        <dbReference type="SAM" id="MobiDB-lite"/>
    </source>
</evidence>
<dbReference type="InterPro" id="IPR003018">
    <property type="entry name" value="GAF"/>
</dbReference>
<evidence type="ECO:0000313" key="4">
    <source>
        <dbReference type="Proteomes" id="UP000688137"/>
    </source>
</evidence>
<keyword evidence="4" id="KW-1185">Reference proteome</keyword>
<dbReference type="EMBL" id="CAJJDM010000089">
    <property type="protein sequence ID" value="CAD8090560.1"/>
    <property type="molecule type" value="Genomic_DNA"/>
</dbReference>
<feature type="domain" description="GAF" evidence="2">
    <location>
        <begin position="255"/>
        <end position="396"/>
    </location>
</feature>
<evidence type="ECO:0000313" key="3">
    <source>
        <dbReference type="EMBL" id="CAD8090560.1"/>
    </source>
</evidence>
<feature type="compositionally biased region" description="Polar residues" evidence="1">
    <location>
        <begin position="76"/>
        <end position="88"/>
    </location>
</feature>
<name>A0A8S1ND03_PARPR</name>
<feature type="region of interest" description="Disordered" evidence="1">
    <location>
        <begin position="1"/>
        <end position="26"/>
    </location>
</feature>
<comment type="caution">
    <text evidence="3">The sequence shown here is derived from an EMBL/GenBank/DDBJ whole genome shotgun (WGS) entry which is preliminary data.</text>
</comment>
<evidence type="ECO:0000259" key="2">
    <source>
        <dbReference type="SMART" id="SM00065"/>
    </source>
</evidence>